<dbReference type="AlphaFoldDB" id="A0A7X2N047"/>
<keyword evidence="1" id="KW-0378">Hydrolase</keyword>
<comment type="caution">
    <text evidence="1">The sequence shown here is derived from an EMBL/GenBank/DDBJ whole genome shotgun (WGS) entry which is preliminary data.</text>
</comment>
<accession>A0A7X2N047</accession>
<keyword evidence="2" id="KW-1185">Reference proteome</keyword>
<reference evidence="1 2" key="1">
    <citation type="submission" date="2019-08" db="EMBL/GenBank/DDBJ databases">
        <title>In-depth cultivation of the pig gut microbiome towards novel bacterial diversity and tailored functional studies.</title>
        <authorList>
            <person name="Wylensek D."/>
            <person name="Hitch T.C.A."/>
            <person name="Clavel T."/>
        </authorList>
    </citation>
    <scope>NUCLEOTIDE SEQUENCE [LARGE SCALE GENOMIC DNA]</scope>
    <source>
        <strain evidence="1 2">WCA-383-APC-5B</strain>
    </source>
</reference>
<dbReference type="GO" id="GO:0004519">
    <property type="term" value="F:endonuclease activity"/>
    <property type="evidence" value="ECO:0007669"/>
    <property type="project" value="UniProtKB-KW"/>
</dbReference>
<dbReference type="EMBL" id="VULX01000015">
    <property type="protein sequence ID" value="MSR91745.1"/>
    <property type="molecule type" value="Genomic_DNA"/>
</dbReference>
<protein>
    <submittedName>
        <fullName evidence="1">LlaJI family restriction endonuclease</fullName>
    </submittedName>
</protein>
<dbReference type="RefSeq" id="WP_154531643.1">
    <property type="nucleotide sequence ID" value="NZ_VULX01000015.1"/>
</dbReference>
<dbReference type="Proteomes" id="UP000460287">
    <property type="component" value="Unassembled WGS sequence"/>
</dbReference>
<keyword evidence="1" id="KW-0540">Nuclease</keyword>
<keyword evidence="1" id="KW-0255">Endonuclease</keyword>
<sequence>MKFHYGQDYYNVDGIDVSPFGLEKGDTKYLKSANKEVFDFVGFVLDEGNLLSVFPKHFYSDLELKDLNRDKKTNLEDIKLLFDVFVKYTKEVSTTAKATKYIGAKPEFVSDYPFASFFEVYKYFRQYGIYRENNIEVKPNANGSVAWKKTIQKAQVIVSNGNLIFSPLYRKKKRQQNVFLSECMVFVIDHTINSFPYFIHLPKTGYKISSFDFIKHREYTLQQLRQINSKTFKDTQKKLIAHLINFFEQYKKSPKGGNIHIKINYFDKIWEQMVSKYLNKYFKCVDEVSDSITFDKSLVASPLRFEAKEFSIDDSPHRFKIRLDHYAKQDDSIYIFDSKYYYNVSDLNYKQFSYNEILRGGISKSTKIYSALILPNNSICSNLHFSLSPAYLGGRKIGTKIIEQYLNVKEVMQTYISN</sequence>
<organism evidence="1 2">
    <name type="scientific">Inconstantimicrobium porci</name>
    <dbReference type="NCBI Taxonomy" id="2652291"/>
    <lineage>
        <taxon>Bacteria</taxon>
        <taxon>Bacillati</taxon>
        <taxon>Bacillota</taxon>
        <taxon>Clostridia</taxon>
        <taxon>Eubacteriales</taxon>
        <taxon>Clostridiaceae</taxon>
        <taxon>Inconstantimicrobium</taxon>
    </lineage>
</organism>
<evidence type="ECO:0000313" key="1">
    <source>
        <dbReference type="EMBL" id="MSR91745.1"/>
    </source>
</evidence>
<proteinExistence type="predicted"/>
<evidence type="ECO:0000313" key="2">
    <source>
        <dbReference type="Proteomes" id="UP000460287"/>
    </source>
</evidence>
<gene>
    <name evidence="1" type="ORF">FYJ33_10115</name>
</gene>
<name>A0A7X2N047_9CLOT</name>